<proteinExistence type="predicted"/>
<gene>
    <name evidence="2" type="ORF">SK128_018894</name>
</gene>
<feature type="compositionally biased region" description="Basic and acidic residues" evidence="1">
    <location>
        <begin position="58"/>
        <end position="67"/>
    </location>
</feature>
<feature type="region of interest" description="Disordered" evidence="1">
    <location>
        <begin position="27"/>
        <end position="67"/>
    </location>
</feature>
<name>A0AAN9A3Z8_HALRR</name>
<protein>
    <submittedName>
        <fullName evidence="2">Uncharacterized protein</fullName>
    </submittedName>
</protein>
<evidence type="ECO:0000313" key="2">
    <source>
        <dbReference type="EMBL" id="KAK7068647.1"/>
    </source>
</evidence>
<dbReference type="Proteomes" id="UP001381693">
    <property type="component" value="Unassembled WGS sequence"/>
</dbReference>
<sequence>MERLKSLLYIQEAERLNERKSEQVYPKCKGVPQDSFPVKETRSTEKDWESGINPTNVRSEKKEGRYD</sequence>
<comment type="caution">
    <text evidence="2">The sequence shown here is derived from an EMBL/GenBank/DDBJ whole genome shotgun (WGS) entry which is preliminary data.</text>
</comment>
<reference evidence="2 3" key="1">
    <citation type="submission" date="2023-11" db="EMBL/GenBank/DDBJ databases">
        <title>Halocaridina rubra genome assembly.</title>
        <authorList>
            <person name="Smith C."/>
        </authorList>
    </citation>
    <scope>NUCLEOTIDE SEQUENCE [LARGE SCALE GENOMIC DNA]</scope>
    <source>
        <strain evidence="2">EP-1</strain>
        <tissue evidence="2">Whole</tissue>
    </source>
</reference>
<organism evidence="2 3">
    <name type="scientific">Halocaridina rubra</name>
    <name type="common">Hawaiian red shrimp</name>
    <dbReference type="NCBI Taxonomy" id="373956"/>
    <lineage>
        <taxon>Eukaryota</taxon>
        <taxon>Metazoa</taxon>
        <taxon>Ecdysozoa</taxon>
        <taxon>Arthropoda</taxon>
        <taxon>Crustacea</taxon>
        <taxon>Multicrustacea</taxon>
        <taxon>Malacostraca</taxon>
        <taxon>Eumalacostraca</taxon>
        <taxon>Eucarida</taxon>
        <taxon>Decapoda</taxon>
        <taxon>Pleocyemata</taxon>
        <taxon>Caridea</taxon>
        <taxon>Atyoidea</taxon>
        <taxon>Atyidae</taxon>
        <taxon>Halocaridina</taxon>
    </lineage>
</organism>
<keyword evidence="3" id="KW-1185">Reference proteome</keyword>
<dbReference type="EMBL" id="JAXCGZ010017167">
    <property type="protein sequence ID" value="KAK7068647.1"/>
    <property type="molecule type" value="Genomic_DNA"/>
</dbReference>
<feature type="compositionally biased region" description="Basic and acidic residues" evidence="1">
    <location>
        <begin position="37"/>
        <end position="49"/>
    </location>
</feature>
<dbReference type="AlphaFoldDB" id="A0AAN9A3Z8"/>
<accession>A0AAN9A3Z8</accession>
<evidence type="ECO:0000313" key="3">
    <source>
        <dbReference type="Proteomes" id="UP001381693"/>
    </source>
</evidence>
<evidence type="ECO:0000256" key="1">
    <source>
        <dbReference type="SAM" id="MobiDB-lite"/>
    </source>
</evidence>